<feature type="signal peptide" evidence="2">
    <location>
        <begin position="1"/>
        <end position="46"/>
    </location>
</feature>
<gene>
    <name evidence="3" type="ORF">EIY87_05920</name>
</gene>
<name>A0A3R9E264_9PSEU</name>
<feature type="compositionally biased region" description="Low complexity" evidence="1">
    <location>
        <begin position="196"/>
        <end position="208"/>
    </location>
</feature>
<dbReference type="Proteomes" id="UP000267081">
    <property type="component" value="Unassembled WGS sequence"/>
</dbReference>
<keyword evidence="4" id="KW-1185">Reference proteome</keyword>
<evidence type="ECO:0000256" key="2">
    <source>
        <dbReference type="SAM" id="SignalP"/>
    </source>
</evidence>
<keyword evidence="2" id="KW-0732">Signal</keyword>
<reference evidence="3 4" key="1">
    <citation type="submission" date="2018-12" db="EMBL/GenBank/DDBJ databases">
        <title>Amycolatopsis eburnea sp. nov. actinomycete associate with arbuscular mycorrhiza fungal spore.</title>
        <authorList>
            <person name="Lumyong S."/>
            <person name="Chaiya L."/>
        </authorList>
    </citation>
    <scope>NUCLEOTIDE SEQUENCE [LARGE SCALE GENOMIC DNA]</scope>
    <source>
        <strain evidence="3 4">GLM-1</strain>
    </source>
</reference>
<dbReference type="OrthoDB" id="3662899at2"/>
<feature type="chain" id="PRO_5039450306" description="DUF5666 domain-containing protein" evidence="2">
    <location>
        <begin position="47"/>
        <end position="226"/>
    </location>
</feature>
<evidence type="ECO:0000313" key="3">
    <source>
        <dbReference type="EMBL" id="RSD23906.1"/>
    </source>
</evidence>
<protein>
    <recommendedName>
        <fullName evidence="5">DUF5666 domain-containing protein</fullName>
    </recommendedName>
</protein>
<sequence>MAGRTKITPLSDWGRFSCCAKGSSMRHILISGLAAGLLLVSTGCSATSAPPAASAGTSDVKPSEKAADKPIGKTITVEDDENSADITLNTVGTLEEGTTPGIKAKSGSFVVFDLKIVGKKGEFSTNGLYVWMKTPDGKTVKGTDGMAPATTADPDLPLKDLKPGEEAAGKVLARRPAAAGLEDDLDRRAGQAARRVGSLSVVSVQGGSNRPEHSRPLRRSRPARPG</sequence>
<evidence type="ECO:0000256" key="1">
    <source>
        <dbReference type="SAM" id="MobiDB-lite"/>
    </source>
</evidence>
<proteinExistence type="predicted"/>
<evidence type="ECO:0008006" key="5">
    <source>
        <dbReference type="Google" id="ProtNLM"/>
    </source>
</evidence>
<comment type="caution">
    <text evidence="3">The sequence shown here is derived from an EMBL/GenBank/DDBJ whole genome shotgun (WGS) entry which is preliminary data.</text>
</comment>
<dbReference type="EMBL" id="RSEC01000021">
    <property type="protein sequence ID" value="RSD23906.1"/>
    <property type="molecule type" value="Genomic_DNA"/>
</dbReference>
<accession>A0A3R9E264</accession>
<feature type="region of interest" description="Disordered" evidence="1">
    <location>
        <begin position="173"/>
        <end position="226"/>
    </location>
</feature>
<feature type="compositionally biased region" description="Basic residues" evidence="1">
    <location>
        <begin position="216"/>
        <end position="226"/>
    </location>
</feature>
<organism evidence="3 4">
    <name type="scientific">Amycolatopsis eburnea</name>
    <dbReference type="NCBI Taxonomy" id="2267691"/>
    <lineage>
        <taxon>Bacteria</taxon>
        <taxon>Bacillati</taxon>
        <taxon>Actinomycetota</taxon>
        <taxon>Actinomycetes</taxon>
        <taxon>Pseudonocardiales</taxon>
        <taxon>Pseudonocardiaceae</taxon>
        <taxon>Amycolatopsis</taxon>
    </lineage>
</organism>
<dbReference type="AlphaFoldDB" id="A0A3R9E264"/>
<evidence type="ECO:0000313" key="4">
    <source>
        <dbReference type="Proteomes" id="UP000267081"/>
    </source>
</evidence>
<dbReference type="RefSeq" id="WP_125306593.1">
    <property type="nucleotide sequence ID" value="NZ_RSEC01000021.1"/>
</dbReference>